<dbReference type="Proteomes" id="UP000000528">
    <property type="component" value="Chromosome"/>
</dbReference>
<proteinExistence type="predicted"/>
<dbReference type="RefSeq" id="WP_010924936.1">
    <property type="nucleotide sequence ID" value="NC_002771.1"/>
</dbReference>
<evidence type="ECO:0000313" key="2">
    <source>
        <dbReference type="EMBL" id="CAC13305.1"/>
    </source>
</evidence>
<reference evidence="2 3" key="1">
    <citation type="journal article" date="2001" name="Nucleic Acids Res.">
        <title>The complete genome sequence of the murine respiratory pathogen Mycoplasma pulmonis.</title>
        <authorList>
            <person name="Chambaud I."/>
            <person name="Heilig R."/>
            <person name="Ferris S."/>
            <person name="Barbe V."/>
            <person name="Samson D."/>
            <person name="Galisson F."/>
            <person name="Moszer I."/>
            <person name="Dybvig K."/>
            <person name="Wroblewski H."/>
            <person name="Viari A."/>
            <person name="Rocha E.P.C."/>
            <person name="Blanchard A."/>
        </authorList>
    </citation>
    <scope>NUCLEOTIDE SEQUENCE [LARGE SCALE GENOMIC DNA]</scope>
    <source>
        <strain evidence="2 3">UAB CTIP</strain>
    </source>
</reference>
<dbReference type="HOGENOM" id="CLU_721250_0_0_14"/>
<dbReference type="Gene3D" id="3.30.950.30">
    <property type="entry name" value="Schlafen, AAA domain"/>
    <property type="match status" value="1"/>
</dbReference>
<name>Q98R78_MYCPU</name>
<dbReference type="KEGG" id="mpu:MYPU_1320"/>
<accession>Q98R78</accession>
<dbReference type="Gene3D" id="3.30.565.60">
    <property type="match status" value="1"/>
</dbReference>
<dbReference type="InterPro" id="IPR007421">
    <property type="entry name" value="Schlafen_AlbA_2_dom"/>
</dbReference>
<dbReference type="AlphaFoldDB" id="Q98R78"/>
<dbReference type="Pfam" id="PF04326">
    <property type="entry name" value="SLFN_AlbA_2"/>
    <property type="match status" value="1"/>
</dbReference>
<dbReference type="BioCyc" id="MPUL272635:G1GT6-131-MONOMER"/>
<protein>
    <recommendedName>
        <fullName evidence="1">Schlafen AlbA-2 domain-containing protein</fullName>
    </recommendedName>
</protein>
<organism evidence="3">
    <name type="scientific">Mycoplasmopsis pulmonis (strain UAB CTIP)</name>
    <name type="common">Mycoplasma pulmonis</name>
    <dbReference type="NCBI Taxonomy" id="272635"/>
    <lineage>
        <taxon>Bacteria</taxon>
        <taxon>Bacillati</taxon>
        <taxon>Mycoplasmatota</taxon>
        <taxon>Mycoplasmoidales</taxon>
        <taxon>Metamycoplasmataceae</taxon>
        <taxon>Mycoplasmopsis</taxon>
    </lineage>
</organism>
<gene>
    <name evidence="2" type="ordered locus">MYPU_1320</name>
</gene>
<dbReference type="PANTHER" id="PTHR30595">
    <property type="entry name" value="GLPR-RELATED TRANSCRIPTIONAL REPRESSOR"/>
    <property type="match status" value="1"/>
</dbReference>
<dbReference type="eggNOG" id="COG2865">
    <property type="taxonomic scope" value="Bacteria"/>
</dbReference>
<sequence>MELKGEDSNVEYKLFFSKDANKWLKTIVAFLNSGKGGKIYFGVDDKGNEKGLQYYAWEKRKTSNLNIDKIHFCDIANIEKCVDKTLIYIASKIKLMINPWLSNLYFSVKIHKKNPYIILIKIYPTKEIVYELKNTLGSESLVYERIGSQSILLRPKEIAILKNYRKNEIDFQLIPSQVDNLNFMQLREILKAHYHDYDKNPKFWKKFKEQKLTILKQKYLNYEAFLLSDENTTKIKINNFSKTETDAIPFGQSIIKNKCIFYYIFFLAKHLLFFTKDKIKDDLLLEIIYNIIIHNDYYHFGNNGPIIEIFDDHIQFLSYQKNALEKIQKRQSISWKYPNIVELFSYLNYQKRGNGISNIKKWYGEESISLDEISYLYIIYFKK</sequence>
<evidence type="ECO:0000259" key="1">
    <source>
        <dbReference type="Pfam" id="PF04326"/>
    </source>
</evidence>
<keyword evidence="3" id="KW-1185">Reference proteome</keyword>
<feature type="domain" description="Schlafen AlbA-2" evidence="1">
    <location>
        <begin position="6"/>
        <end position="151"/>
    </location>
</feature>
<dbReference type="PIR" id="D90528">
    <property type="entry name" value="D90528"/>
</dbReference>
<dbReference type="PANTHER" id="PTHR30595:SF6">
    <property type="entry name" value="SCHLAFEN ALBA-2 DOMAIN-CONTAINING PROTEIN"/>
    <property type="match status" value="1"/>
</dbReference>
<dbReference type="InterPro" id="IPR038461">
    <property type="entry name" value="Schlafen_AlbA_2_dom_sf"/>
</dbReference>
<dbReference type="InterPro" id="IPR038475">
    <property type="entry name" value="RecG_C_sf"/>
</dbReference>
<dbReference type="EMBL" id="AL445563">
    <property type="protein sequence ID" value="CAC13305.1"/>
    <property type="molecule type" value="Genomic_DNA"/>
</dbReference>
<evidence type="ECO:0000313" key="3">
    <source>
        <dbReference type="Proteomes" id="UP000000528"/>
    </source>
</evidence>
<dbReference type="STRING" id="272635.gene:17576713"/>